<dbReference type="CDD" id="cd00067">
    <property type="entry name" value="GAL4"/>
    <property type="match status" value="1"/>
</dbReference>
<evidence type="ECO:0000256" key="1">
    <source>
        <dbReference type="ARBA" id="ARBA00023015"/>
    </source>
</evidence>
<dbReference type="Gene3D" id="4.10.240.10">
    <property type="entry name" value="Zn(2)-C6 fungal-type DNA-binding domain"/>
    <property type="match status" value="1"/>
</dbReference>
<dbReference type="Proteomes" id="UP000663671">
    <property type="component" value="Chromosome 4"/>
</dbReference>
<reference evidence="6" key="1">
    <citation type="submission" date="2021-01" db="EMBL/GenBank/DDBJ databases">
        <title>Chromosome-level genome assembly of a human fungal pathogen reveals clustering of transcriptionally co-regulated genes.</title>
        <authorList>
            <person name="Voorhies M."/>
            <person name="Cohen S."/>
            <person name="Shea T.P."/>
            <person name="Petrus S."/>
            <person name="Munoz J.F."/>
            <person name="Poplawski S."/>
            <person name="Goldman W.E."/>
            <person name="Michael T."/>
            <person name="Cuomo C.A."/>
            <person name="Sil A."/>
            <person name="Beyhan S."/>
        </authorList>
    </citation>
    <scope>NUCLEOTIDE SEQUENCE</scope>
    <source>
        <strain evidence="6">WU24</strain>
    </source>
</reference>
<dbReference type="VEuPathDB" id="FungiDB:I7I51_04732"/>
<dbReference type="InterPro" id="IPR036864">
    <property type="entry name" value="Zn2-C6_fun-type_DNA-bd_sf"/>
</dbReference>
<dbReference type="PANTHER" id="PTHR47784:SF5">
    <property type="entry name" value="STEROL UPTAKE CONTROL PROTEIN 2"/>
    <property type="match status" value="1"/>
</dbReference>
<name>A0A8A1M0F5_AJECA</name>
<keyword evidence="4" id="KW-0539">Nucleus</keyword>
<proteinExistence type="predicted"/>
<dbReference type="InterPro" id="IPR021858">
    <property type="entry name" value="Fun_TF"/>
</dbReference>
<dbReference type="OrthoDB" id="4937900at2759"/>
<dbReference type="GO" id="GO:0008270">
    <property type="term" value="F:zinc ion binding"/>
    <property type="evidence" value="ECO:0007669"/>
    <property type="project" value="InterPro"/>
</dbReference>
<dbReference type="PROSITE" id="PS00463">
    <property type="entry name" value="ZN2_CY6_FUNGAL_1"/>
    <property type="match status" value="1"/>
</dbReference>
<evidence type="ECO:0000259" key="5">
    <source>
        <dbReference type="PROSITE" id="PS50048"/>
    </source>
</evidence>
<evidence type="ECO:0000313" key="7">
    <source>
        <dbReference type="Proteomes" id="UP000663671"/>
    </source>
</evidence>
<keyword evidence="1" id="KW-0805">Transcription regulation</keyword>
<dbReference type="Pfam" id="PF11951">
    <property type="entry name" value="Fungal_trans_2"/>
    <property type="match status" value="1"/>
</dbReference>
<evidence type="ECO:0000313" key="6">
    <source>
        <dbReference type="EMBL" id="QSS59936.1"/>
    </source>
</evidence>
<accession>A0A8A1M0F5</accession>
<dbReference type="InterPro" id="IPR001138">
    <property type="entry name" value="Zn2Cys6_DnaBD"/>
</dbReference>
<keyword evidence="3" id="KW-0804">Transcription</keyword>
<sequence>MPPRRSHRKSRLGCLQCKRRKIKCDETPPPCGNCKKHNIECQFATPPGVVPAINSTCRWPSTIINRPPPVLPPVSLPSISRPISSSTVDQLEIFTTFDSTNPQFTSNLHLDDLKLMHHYTTVTCTTLSNTPEHIDIWRTVIPKEALAHPFLMHGLLSLSALHLIESSSNDDPNRRKYVELATMHQHLALAAFRPVLNDITPSNCNAVFAFSSLIAALAFAFSRFVGRPGGGEPVAELLQDFLLFRGVESVLSTSWELIQKGELGPMIRRPAINVSQPISKDVINALDYLHDCNGDHVTQLSAEEKDANNHAIRELRISFERPASSWENVFRWPILLPEAYLAHLKARKPMALVILAHYCVVLSRLDSCWWSQGWATHLFEAIYRSLGTSWRPLLRWPMQMVGLADKLSKIP</sequence>
<dbReference type="GO" id="GO:0003677">
    <property type="term" value="F:DNA binding"/>
    <property type="evidence" value="ECO:0007669"/>
    <property type="project" value="UniProtKB-KW"/>
</dbReference>
<dbReference type="SMART" id="SM00066">
    <property type="entry name" value="GAL4"/>
    <property type="match status" value="1"/>
</dbReference>
<evidence type="ECO:0000256" key="2">
    <source>
        <dbReference type="ARBA" id="ARBA00023125"/>
    </source>
</evidence>
<organism evidence="6 7">
    <name type="scientific">Ajellomyces capsulatus</name>
    <name type="common">Darling's disease fungus</name>
    <name type="synonym">Histoplasma capsulatum</name>
    <dbReference type="NCBI Taxonomy" id="5037"/>
    <lineage>
        <taxon>Eukaryota</taxon>
        <taxon>Fungi</taxon>
        <taxon>Dikarya</taxon>
        <taxon>Ascomycota</taxon>
        <taxon>Pezizomycotina</taxon>
        <taxon>Eurotiomycetes</taxon>
        <taxon>Eurotiomycetidae</taxon>
        <taxon>Onygenales</taxon>
        <taxon>Ajellomycetaceae</taxon>
        <taxon>Histoplasma</taxon>
    </lineage>
</organism>
<dbReference type="PANTHER" id="PTHR47784">
    <property type="entry name" value="STEROL UPTAKE CONTROL PROTEIN 2"/>
    <property type="match status" value="1"/>
</dbReference>
<evidence type="ECO:0000256" key="4">
    <source>
        <dbReference type="ARBA" id="ARBA00023242"/>
    </source>
</evidence>
<keyword evidence="2" id="KW-0238">DNA-binding</keyword>
<protein>
    <submittedName>
        <fullName evidence="6">C6 zinc finger domain-containing protein</fullName>
    </submittedName>
</protein>
<dbReference type="PROSITE" id="PS50048">
    <property type="entry name" value="ZN2_CY6_FUNGAL_2"/>
    <property type="match status" value="1"/>
</dbReference>
<dbReference type="GO" id="GO:0001228">
    <property type="term" value="F:DNA-binding transcription activator activity, RNA polymerase II-specific"/>
    <property type="evidence" value="ECO:0007669"/>
    <property type="project" value="TreeGrafter"/>
</dbReference>
<gene>
    <name evidence="6" type="ORF">I7I51_04732</name>
</gene>
<dbReference type="EMBL" id="CP069110">
    <property type="protein sequence ID" value="QSS59936.1"/>
    <property type="molecule type" value="Genomic_DNA"/>
</dbReference>
<dbReference type="AlphaFoldDB" id="A0A8A1M0F5"/>
<dbReference type="InterPro" id="IPR053157">
    <property type="entry name" value="Sterol_Uptake_Regulator"/>
</dbReference>
<dbReference type="SUPFAM" id="SSF57701">
    <property type="entry name" value="Zn2/Cys6 DNA-binding domain"/>
    <property type="match status" value="1"/>
</dbReference>
<evidence type="ECO:0000256" key="3">
    <source>
        <dbReference type="ARBA" id="ARBA00023163"/>
    </source>
</evidence>
<feature type="domain" description="Zn(2)-C6 fungal-type" evidence="5">
    <location>
        <begin position="13"/>
        <end position="43"/>
    </location>
</feature>
<dbReference type="Pfam" id="PF00172">
    <property type="entry name" value="Zn_clus"/>
    <property type="match status" value="1"/>
</dbReference>